<gene>
    <name evidence="2" type="ORF">BS50DRAFT_291831</name>
</gene>
<evidence type="ECO:0000256" key="1">
    <source>
        <dbReference type="SAM" id="MobiDB-lite"/>
    </source>
</evidence>
<feature type="compositionally biased region" description="Low complexity" evidence="1">
    <location>
        <begin position="201"/>
        <end position="212"/>
    </location>
</feature>
<name>A0A2T2NWZ3_CORCC</name>
<dbReference type="Proteomes" id="UP000240883">
    <property type="component" value="Unassembled WGS sequence"/>
</dbReference>
<evidence type="ECO:0000313" key="3">
    <source>
        <dbReference type="Proteomes" id="UP000240883"/>
    </source>
</evidence>
<reference evidence="2 3" key="1">
    <citation type="journal article" date="2018" name="Front. Microbiol.">
        <title>Genome-Wide Analysis of Corynespora cassiicola Leaf Fall Disease Putative Effectors.</title>
        <authorList>
            <person name="Lopez D."/>
            <person name="Ribeiro S."/>
            <person name="Label P."/>
            <person name="Fumanal B."/>
            <person name="Venisse J.S."/>
            <person name="Kohler A."/>
            <person name="de Oliveira R.R."/>
            <person name="Labutti K."/>
            <person name="Lipzen A."/>
            <person name="Lail K."/>
            <person name="Bauer D."/>
            <person name="Ohm R.A."/>
            <person name="Barry K.W."/>
            <person name="Spatafora J."/>
            <person name="Grigoriev I.V."/>
            <person name="Martin F.M."/>
            <person name="Pujade-Renaud V."/>
        </authorList>
    </citation>
    <scope>NUCLEOTIDE SEQUENCE [LARGE SCALE GENOMIC DNA]</scope>
    <source>
        <strain evidence="2 3">Philippines</strain>
    </source>
</reference>
<dbReference type="EMBL" id="KZ678132">
    <property type="protein sequence ID" value="PSN69608.1"/>
    <property type="molecule type" value="Genomic_DNA"/>
</dbReference>
<proteinExistence type="predicted"/>
<accession>A0A2T2NWZ3</accession>
<keyword evidence="3" id="KW-1185">Reference proteome</keyword>
<feature type="region of interest" description="Disordered" evidence="1">
    <location>
        <begin position="92"/>
        <end position="123"/>
    </location>
</feature>
<dbReference type="AlphaFoldDB" id="A0A2T2NWZ3"/>
<feature type="region of interest" description="Disordered" evidence="1">
    <location>
        <begin position="201"/>
        <end position="220"/>
    </location>
</feature>
<organism evidence="2 3">
    <name type="scientific">Corynespora cassiicola Philippines</name>
    <dbReference type="NCBI Taxonomy" id="1448308"/>
    <lineage>
        <taxon>Eukaryota</taxon>
        <taxon>Fungi</taxon>
        <taxon>Dikarya</taxon>
        <taxon>Ascomycota</taxon>
        <taxon>Pezizomycotina</taxon>
        <taxon>Dothideomycetes</taxon>
        <taxon>Pleosporomycetidae</taxon>
        <taxon>Pleosporales</taxon>
        <taxon>Corynesporascaceae</taxon>
        <taxon>Corynespora</taxon>
    </lineage>
</organism>
<protein>
    <submittedName>
        <fullName evidence="2">Uncharacterized protein</fullName>
    </submittedName>
</protein>
<sequence length="220" mass="25064">MPSSLLLSGVAASYIVTFHRITSRRNIHSPVLFLASALHSLCLSIHLCRHHHTRLQHYVFEMCIANLHHPLPESSLRHVTCVLLLTQSHKTLPRITRPPPQTAQSDVRPPTSENPRKHYIKRPKHLPLHTHTLSLPQSSHQRDSGHYILQIDFPLSLSLRYKDELLHSSSSHLKYSIPIFQSSVYIYIPIHPSILIPDSQTNAKTQQQAARQKASKSIRG</sequence>
<evidence type="ECO:0000313" key="2">
    <source>
        <dbReference type="EMBL" id="PSN69608.1"/>
    </source>
</evidence>